<accession>A0A2K9VS59</accession>
<name>A0A2K9VS59_9ABAC</name>
<dbReference type="EMBL" id="MF375894">
    <property type="protein sequence ID" value="AUV65289.1"/>
    <property type="molecule type" value="Genomic_DNA"/>
</dbReference>
<reference evidence="1" key="1">
    <citation type="journal article" date="2017" name="Virus Genes">
        <title>The complete genome sequence of a third distinct baculovirus isolated from the true armyworm, Mythimna unipuncta, contains two copies of the lef-7 gene.</title>
        <authorList>
            <person name="Harrison R.L."/>
            <person name="Mowery J.D."/>
            <person name="Rowley D.L."/>
            <person name="Bauchan G.R."/>
            <person name="Theilmann D.A."/>
            <person name="Rohrmann G.F."/>
            <person name="Erlandson M.A."/>
        </authorList>
    </citation>
    <scope>NUCLEOTIDE SEQUENCE [LARGE SCALE GENOMIC DNA]</scope>
    <source>
        <strain evidence="1">#7</strain>
    </source>
</reference>
<proteinExistence type="predicted"/>
<keyword evidence="2" id="KW-1185">Reference proteome</keyword>
<organism evidence="1 2">
    <name type="scientific">Mythimna unipuncta nucleopolyhedrovirus</name>
    <dbReference type="NCBI Taxonomy" id="447897"/>
    <lineage>
        <taxon>Viruses</taxon>
        <taxon>Viruses incertae sedis</taxon>
        <taxon>Naldaviricetes</taxon>
        <taxon>Lefavirales</taxon>
        <taxon>Baculoviridae</taxon>
        <taxon>Alphabaculovirus</taxon>
    </lineage>
</organism>
<dbReference type="KEGG" id="vg:40526962"/>
<dbReference type="GeneID" id="40526962"/>
<dbReference type="InterPro" id="IPR009672">
    <property type="entry name" value="Pkip-1"/>
</dbReference>
<dbReference type="Proteomes" id="UP000297194">
    <property type="component" value="Segment"/>
</dbReference>
<dbReference type="Pfam" id="PF06878">
    <property type="entry name" value="Pkip-1"/>
    <property type="match status" value="1"/>
</dbReference>
<protein>
    <submittedName>
        <fullName evidence="1">PKIP-1</fullName>
    </submittedName>
</protein>
<sequence length="169" mass="20025">MQARIEQLSAKESNLREHYQNRVVAAILKNKYDERLQLELSVMVAEQFGLEEQLYSLRHNIVSKKRQTDFVNSLAELDYSNYEIETLVQNADYEYLPQKYKIDALPPTLQTVFRKNNKKFVKILKEFVDKRNLHRKKPNDKLLEELVLLKSNLIKHLCVMEKCANVTQK</sequence>
<dbReference type="RefSeq" id="YP_009666682.1">
    <property type="nucleotide sequence ID" value="NC_043530.1"/>
</dbReference>
<evidence type="ECO:0000313" key="1">
    <source>
        <dbReference type="EMBL" id="AUV65289.1"/>
    </source>
</evidence>
<evidence type="ECO:0000313" key="2">
    <source>
        <dbReference type="Proteomes" id="UP000297194"/>
    </source>
</evidence>